<dbReference type="SUPFAM" id="SSF52540">
    <property type="entry name" value="P-loop containing nucleoside triphosphate hydrolases"/>
    <property type="match status" value="1"/>
</dbReference>
<dbReference type="PROSITE" id="PS50893">
    <property type="entry name" value="ABC_TRANSPORTER_2"/>
    <property type="match status" value="1"/>
</dbReference>
<evidence type="ECO:0000256" key="2">
    <source>
        <dbReference type="ARBA" id="ARBA00022840"/>
    </source>
</evidence>
<keyword evidence="1" id="KW-0547">Nucleotide-binding</keyword>
<gene>
    <name evidence="4" type="ORF">RQP18_12360</name>
</gene>
<name>A0ABZ3CHM0_9STAP</name>
<dbReference type="Gene3D" id="3.40.50.300">
    <property type="entry name" value="P-loop containing nucleotide triphosphate hydrolases"/>
    <property type="match status" value="1"/>
</dbReference>
<evidence type="ECO:0000256" key="1">
    <source>
        <dbReference type="ARBA" id="ARBA00022741"/>
    </source>
</evidence>
<organism evidence="4 5">
    <name type="scientific">Salinicoccus bachuensis</name>
    <dbReference type="NCBI Taxonomy" id="3136731"/>
    <lineage>
        <taxon>Bacteria</taxon>
        <taxon>Bacillati</taxon>
        <taxon>Bacillota</taxon>
        <taxon>Bacilli</taxon>
        <taxon>Bacillales</taxon>
        <taxon>Staphylococcaceae</taxon>
        <taxon>Salinicoccus</taxon>
    </lineage>
</organism>
<dbReference type="PANTHER" id="PTHR43158:SF5">
    <property type="entry name" value="ABC TRANSPORTER, ATP-BINDING PROTEIN"/>
    <property type="match status" value="1"/>
</dbReference>
<dbReference type="SMART" id="SM00382">
    <property type="entry name" value="AAA"/>
    <property type="match status" value="1"/>
</dbReference>
<dbReference type="Pfam" id="PF00005">
    <property type="entry name" value="ABC_tran"/>
    <property type="match status" value="1"/>
</dbReference>
<accession>A0ABZ3CHM0</accession>
<dbReference type="Proteomes" id="UP001455384">
    <property type="component" value="Chromosome"/>
</dbReference>
<dbReference type="RefSeq" id="WP_342387998.1">
    <property type="nucleotide sequence ID" value="NZ_CP138333.2"/>
</dbReference>
<dbReference type="InterPro" id="IPR003593">
    <property type="entry name" value="AAA+_ATPase"/>
</dbReference>
<dbReference type="PANTHER" id="PTHR43158">
    <property type="entry name" value="SKFA PEPTIDE EXPORT ATP-BINDING PROTEIN SKFE"/>
    <property type="match status" value="1"/>
</dbReference>
<dbReference type="CDD" id="cd03230">
    <property type="entry name" value="ABC_DR_subfamily_A"/>
    <property type="match status" value="1"/>
</dbReference>
<evidence type="ECO:0000313" key="5">
    <source>
        <dbReference type="Proteomes" id="UP001455384"/>
    </source>
</evidence>
<evidence type="ECO:0000313" key="4">
    <source>
        <dbReference type="EMBL" id="WZX29434.1"/>
    </source>
</evidence>
<dbReference type="InterPro" id="IPR003439">
    <property type="entry name" value="ABC_transporter-like_ATP-bd"/>
</dbReference>
<keyword evidence="5" id="KW-1185">Reference proteome</keyword>
<dbReference type="InterPro" id="IPR027417">
    <property type="entry name" value="P-loop_NTPase"/>
</dbReference>
<reference evidence="5" key="1">
    <citation type="submission" date="2023-10" db="EMBL/GenBank/DDBJ databases">
        <title>Genome analysis and identification of Salinococcus sp. Bachu38 nov., a PGPR from the rhizosphere of Tamarix.</title>
        <authorList>
            <person name="Liang Z."/>
            <person name="Zhang X."/>
            <person name="Jia J."/>
            <person name="Chen X."/>
            <person name="Wang Y."/>
            <person name="Wang Q."/>
            <person name="Wang R."/>
        </authorList>
    </citation>
    <scope>NUCLEOTIDE SEQUENCE [LARGE SCALE GENOMIC DNA]</scope>
    <source>
        <strain evidence="5">Bachu38</strain>
    </source>
</reference>
<sequence>MANSVLEIKNASLDIKKDRILEDITLKMEAGKVYGLLGRNGAGKTSLLSLISSFRKPTRGVVTIDGQDPYENAELMPKVDFLYEVDYSEEYRTPEDFCRMTKRYKQDFDIDYAYALFDGFRIDRKKALNRMSKGQQAAVNAVLGLASNSPITIFDEVTNGMDAPSREYFYQKVLEANARTPRIMILSTHIVSEMEYLFDEVIIIHQGRLMLQEPLDIFLERGFRVTGPKEKVEHFTREMDVLATESLGPTQSDMVLGHLEETQMKDAKSRYLNITPLKLQELFIRMTEDREGVQ</sequence>
<feature type="domain" description="ABC transporter" evidence="3">
    <location>
        <begin position="6"/>
        <end position="231"/>
    </location>
</feature>
<keyword evidence="2 4" id="KW-0067">ATP-binding</keyword>
<protein>
    <submittedName>
        <fullName evidence="4">ATP-binding cassette domain-containing protein</fullName>
    </submittedName>
</protein>
<evidence type="ECO:0000259" key="3">
    <source>
        <dbReference type="PROSITE" id="PS50893"/>
    </source>
</evidence>
<dbReference type="GO" id="GO:0005524">
    <property type="term" value="F:ATP binding"/>
    <property type="evidence" value="ECO:0007669"/>
    <property type="project" value="UniProtKB-KW"/>
</dbReference>
<dbReference type="EMBL" id="CP138333">
    <property type="protein sequence ID" value="WZX29434.1"/>
    <property type="molecule type" value="Genomic_DNA"/>
</dbReference>
<proteinExistence type="predicted"/>